<evidence type="ECO:0000313" key="6">
    <source>
        <dbReference type="EMBL" id="HJA94223.1"/>
    </source>
</evidence>
<sequence>MTEQHTKQERLNKYLADCGICSRREADRMIEAGRVTVNGRPADMGERVGASDEVAVDGRPLERKDK</sequence>
<dbReference type="AlphaFoldDB" id="A0A9D2I9I5"/>
<dbReference type="SUPFAM" id="SSF55174">
    <property type="entry name" value="Alpha-L RNA-binding motif"/>
    <property type="match status" value="1"/>
</dbReference>
<dbReference type="GO" id="GO:0000455">
    <property type="term" value="P:enzyme-directed rRNA pseudouridine synthesis"/>
    <property type="evidence" value="ECO:0007669"/>
    <property type="project" value="UniProtKB-ARBA"/>
</dbReference>
<evidence type="ECO:0000256" key="1">
    <source>
        <dbReference type="ARBA" id="ARBA00008348"/>
    </source>
</evidence>
<dbReference type="InterPro" id="IPR002942">
    <property type="entry name" value="S4_RNA-bd"/>
</dbReference>
<reference evidence="6" key="2">
    <citation type="submission" date="2021-04" db="EMBL/GenBank/DDBJ databases">
        <authorList>
            <person name="Gilroy R."/>
        </authorList>
    </citation>
    <scope>NUCLEOTIDE SEQUENCE</scope>
    <source>
        <strain evidence="6">CHK179-7159</strain>
    </source>
</reference>
<dbReference type="PANTHER" id="PTHR47683">
    <property type="entry name" value="PSEUDOURIDINE SYNTHASE FAMILY PROTEIN-RELATED"/>
    <property type="match status" value="1"/>
</dbReference>
<feature type="domain" description="RNA-binding S4" evidence="5">
    <location>
        <begin position="9"/>
        <end position="66"/>
    </location>
</feature>
<evidence type="ECO:0000256" key="3">
    <source>
        <dbReference type="PROSITE-ProRule" id="PRU00182"/>
    </source>
</evidence>
<keyword evidence="3" id="KW-0694">RNA-binding</keyword>
<evidence type="ECO:0000256" key="4">
    <source>
        <dbReference type="SAM" id="MobiDB-lite"/>
    </source>
</evidence>
<accession>A0A9D2I9I5</accession>
<feature type="region of interest" description="Disordered" evidence="4">
    <location>
        <begin position="40"/>
        <end position="66"/>
    </location>
</feature>
<dbReference type="Pfam" id="PF01479">
    <property type="entry name" value="S4"/>
    <property type="match status" value="1"/>
</dbReference>
<dbReference type="PROSITE" id="PS50889">
    <property type="entry name" value="S4"/>
    <property type="match status" value="1"/>
</dbReference>
<dbReference type="GO" id="GO:0120159">
    <property type="term" value="F:rRNA pseudouridine synthase activity"/>
    <property type="evidence" value="ECO:0007669"/>
    <property type="project" value="UniProtKB-ARBA"/>
</dbReference>
<dbReference type="FunFam" id="3.10.290.10:FF:000003">
    <property type="entry name" value="Pseudouridine synthase"/>
    <property type="match status" value="1"/>
</dbReference>
<dbReference type="PANTHER" id="PTHR47683:SF2">
    <property type="entry name" value="RNA-BINDING S4 DOMAIN-CONTAINING PROTEIN"/>
    <property type="match status" value="1"/>
</dbReference>
<dbReference type="InterPro" id="IPR050343">
    <property type="entry name" value="RsuA_PseudoU_synthase"/>
</dbReference>
<dbReference type="Proteomes" id="UP000886858">
    <property type="component" value="Unassembled WGS sequence"/>
</dbReference>
<evidence type="ECO:0000313" key="7">
    <source>
        <dbReference type="Proteomes" id="UP000886858"/>
    </source>
</evidence>
<dbReference type="SMART" id="SM00363">
    <property type="entry name" value="S4"/>
    <property type="match status" value="1"/>
</dbReference>
<feature type="non-terminal residue" evidence="6">
    <location>
        <position position="66"/>
    </location>
</feature>
<evidence type="ECO:0000259" key="5">
    <source>
        <dbReference type="SMART" id="SM00363"/>
    </source>
</evidence>
<reference evidence="6" key="1">
    <citation type="journal article" date="2021" name="PeerJ">
        <title>Extensive microbial diversity within the chicken gut microbiome revealed by metagenomics and culture.</title>
        <authorList>
            <person name="Gilroy R."/>
            <person name="Ravi A."/>
            <person name="Getino M."/>
            <person name="Pursley I."/>
            <person name="Horton D.L."/>
            <person name="Alikhan N.F."/>
            <person name="Baker D."/>
            <person name="Gharbi K."/>
            <person name="Hall N."/>
            <person name="Watson M."/>
            <person name="Adriaenssens E.M."/>
            <person name="Foster-Nyarko E."/>
            <person name="Jarju S."/>
            <person name="Secka A."/>
            <person name="Antonio M."/>
            <person name="Oren A."/>
            <person name="Chaudhuri R.R."/>
            <person name="La Ragione R."/>
            <person name="Hildebrand F."/>
            <person name="Pallen M.J."/>
        </authorList>
    </citation>
    <scope>NUCLEOTIDE SEQUENCE</scope>
    <source>
        <strain evidence="6">CHK179-7159</strain>
    </source>
</reference>
<dbReference type="Gene3D" id="3.10.290.10">
    <property type="entry name" value="RNA-binding S4 domain"/>
    <property type="match status" value="1"/>
</dbReference>
<dbReference type="GO" id="GO:0003723">
    <property type="term" value="F:RNA binding"/>
    <property type="evidence" value="ECO:0007669"/>
    <property type="project" value="UniProtKB-KW"/>
</dbReference>
<dbReference type="CDD" id="cd00165">
    <property type="entry name" value="S4"/>
    <property type="match status" value="1"/>
</dbReference>
<name>A0A9D2I9I5_9FIRM</name>
<comment type="caution">
    <text evidence="6">The sequence shown here is derived from an EMBL/GenBank/DDBJ whole genome shotgun (WGS) entry which is preliminary data.</text>
</comment>
<protein>
    <submittedName>
        <fullName evidence="6">23S rRNA pseudouridine synthase F</fullName>
    </submittedName>
</protein>
<proteinExistence type="inferred from homology"/>
<dbReference type="EMBL" id="DWYY01000162">
    <property type="protein sequence ID" value="HJA94223.1"/>
    <property type="molecule type" value="Genomic_DNA"/>
</dbReference>
<organism evidence="6 7">
    <name type="scientific">Candidatus Eisenbergiella merdipullorum</name>
    <dbReference type="NCBI Taxonomy" id="2838553"/>
    <lineage>
        <taxon>Bacteria</taxon>
        <taxon>Bacillati</taxon>
        <taxon>Bacillota</taxon>
        <taxon>Clostridia</taxon>
        <taxon>Lachnospirales</taxon>
        <taxon>Lachnospiraceae</taxon>
        <taxon>Eisenbergiella</taxon>
    </lineage>
</organism>
<dbReference type="InterPro" id="IPR036986">
    <property type="entry name" value="S4_RNA-bd_sf"/>
</dbReference>
<keyword evidence="2" id="KW-0413">Isomerase</keyword>
<comment type="similarity">
    <text evidence="1">Belongs to the pseudouridine synthase RsuA family.</text>
</comment>
<gene>
    <name evidence="6" type="ORF">H9717_14120</name>
</gene>
<evidence type="ECO:0000256" key="2">
    <source>
        <dbReference type="ARBA" id="ARBA00023235"/>
    </source>
</evidence>